<dbReference type="InterPro" id="IPR020807">
    <property type="entry name" value="PKS_DH"/>
</dbReference>
<dbReference type="SMART" id="SM00826">
    <property type="entry name" value="PKS_DH"/>
    <property type="match status" value="1"/>
</dbReference>
<dbReference type="Pfam" id="PF00975">
    <property type="entry name" value="Thioesterase"/>
    <property type="match status" value="1"/>
</dbReference>
<feature type="region of interest" description="Disordered" evidence="10">
    <location>
        <begin position="15"/>
        <end position="38"/>
    </location>
</feature>
<feature type="domain" description="Ketosynthase family 3 (KS3)" evidence="12">
    <location>
        <begin position="1290"/>
        <end position="1719"/>
    </location>
</feature>
<keyword evidence="14" id="KW-0614">Plasmid</keyword>
<evidence type="ECO:0000313" key="14">
    <source>
        <dbReference type="EMBL" id="PNQ96347.1"/>
    </source>
</evidence>
<dbReference type="InterPro" id="IPR057326">
    <property type="entry name" value="KR_dom"/>
</dbReference>
<keyword evidence="7" id="KW-0677">Repeat</keyword>
<dbReference type="Pfam" id="PF22621">
    <property type="entry name" value="CurL-like_PKS_C"/>
    <property type="match status" value="1"/>
</dbReference>
<dbReference type="SUPFAM" id="SSF53474">
    <property type="entry name" value="alpha/beta-Hydrolases"/>
    <property type="match status" value="1"/>
</dbReference>
<proteinExistence type="predicted"/>
<dbReference type="SMART" id="SM00825">
    <property type="entry name" value="PKS_KS"/>
    <property type="match status" value="3"/>
</dbReference>
<dbReference type="GO" id="GO:0071770">
    <property type="term" value="P:DIM/DIP cell wall layer assembly"/>
    <property type="evidence" value="ECO:0007669"/>
    <property type="project" value="TreeGrafter"/>
</dbReference>
<comment type="subcellular location">
    <subcellularLocation>
        <location evidence="1">Cytoplasm</location>
    </subcellularLocation>
</comment>
<dbReference type="InterPro" id="IPR014031">
    <property type="entry name" value="Ketoacyl_synth_C"/>
</dbReference>
<dbReference type="SUPFAM" id="SSF53901">
    <property type="entry name" value="Thiolase-like"/>
    <property type="match status" value="3"/>
</dbReference>
<dbReference type="Gene3D" id="3.40.50.720">
    <property type="entry name" value="NAD(P)-binding Rossmann-like Domain"/>
    <property type="match status" value="3"/>
</dbReference>
<comment type="pathway">
    <text evidence="2">Antibiotic biosynthesis.</text>
</comment>
<reference evidence="14 15" key="1">
    <citation type="submission" date="2018-01" db="EMBL/GenBank/DDBJ databases">
        <title>Whole genome sequence of Azospirillum brasilense REC3 isolated from strawberry roots.</title>
        <authorList>
            <person name="Fontana C.A."/>
            <person name="Salazar S.M."/>
            <person name="Bassi D."/>
            <person name="Puglisi E."/>
            <person name="Lovaisa N.C."/>
            <person name="Toffoli L.M."/>
            <person name="Pedraza R."/>
            <person name="Cocconcelli P.S."/>
        </authorList>
    </citation>
    <scope>NUCLEOTIDE SEQUENCE [LARGE SCALE GENOMIC DNA]</scope>
    <source>
        <strain evidence="14 15">REC3</strain>
        <plasmid evidence="14">p18unnamed</plasmid>
    </source>
</reference>
<dbReference type="GO" id="GO:0031177">
    <property type="term" value="F:phosphopantetheine binding"/>
    <property type="evidence" value="ECO:0007669"/>
    <property type="project" value="InterPro"/>
</dbReference>
<dbReference type="PROSITE" id="PS52019">
    <property type="entry name" value="PKS_MFAS_DH"/>
    <property type="match status" value="1"/>
</dbReference>
<dbReference type="InterPro" id="IPR042104">
    <property type="entry name" value="PKS_dehydratase_sf"/>
</dbReference>
<evidence type="ECO:0000256" key="9">
    <source>
        <dbReference type="PROSITE-ProRule" id="PRU01363"/>
    </source>
</evidence>
<dbReference type="Pfam" id="PF08659">
    <property type="entry name" value="KR"/>
    <property type="match status" value="3"/>
</dbReference>
<dbReference type="SMART" id="SM00823">
    <property type="entry name" value="PKS_PP"/>
    <property type="match status" value="3"/>
</dbReference>
<keyword evidence="4" id="KW-0963">Cytoplasm</keyword>
<evidence type="ECO:0000256" key="1">
    <source>
        <dbReference type="ARBA" id="ARBA00004496"/>
    </source>
</evidence>
<dbReference type="Gene3D" id="3.10.129.110">
    <property type="entry name" value="Polyketide synthase dehydratase"/>
    <property type="match status" value="1"/>
</dbReference>
<feature type="active site" description="Proton donor; for dehydratase activity" evidence="9">
    <location>
        <position position="2072"/>
    </location>
</feature>
<feature type="active site" description="Proton acceptor; for dehydratase activity" evidence="9">
    <location>
        <position position="1906"/>
    </location>
</feature>
<dbReference type="EMBL" id="POWG01000032">
    <property type="protein sequence ID" value="PNQ96347.1"/>
    <property type="molecule type" value="Genomic_DNA"/>
</dbReference>
<dbReference type="Proteomes" id="UP000236268">
    <property type="component" value="Unassembled WGS sequence"/>
</dbReference>
<dbReference type="Gene3D" id="3.40.47.10">
    <property type="match status" value="3"/>
</dbReference>
<feature type="compositionally biased region" description="Basic and acidic residues" evidence="10">
    <location>
        <begin position="15"/>
        <end position="25"/>
    </location>
</feature>
<dbReference type="GO" id="GO:0005886">
    <property type="term" value="C:plasma membrane"/>
    <property type="evidence" value="ECO:0007669"/>
    <property type="project" value="TreeGrafter"/>
</dbReference>
<keyword evidence="3" id="KW-0596">Phosphopantetheine</keyword>
<feature type="domain" description="PKS/mFAS DH" evidence="13">
    <location>
        <begin position="1877"/>
        <end position="2155"/>
    </location>
</feature>
<dbReference type="Pfam" id="PF02801">
    <property type="entry name" value="Ketoacyl-synt_C"/>
    <property type="match status" value="3"/>
</dbReference>
<evidence type="ECO:0000256" key="4">
    <source>
        <dbReference type="ARBA" id="ARBA00022490"/>
    </source>
</evidence>
<feature type="region of interest" description="Disordered" evidence="10">
    <location>
        <begin position="3908"/>
        <end position="3942"/>
    </location>
</feature>
<dbReference type="InterPro" id="IPR029058">
    <property type="entry name" value="AB_hydrolase_fold"/>
</dbReference>
<dbReference type="Gene3D" id="1.10.1240.100">
    <property type="match status" value="3"/>
</dbReference>
<evidence type="ECO:0000256" key="7">
    <source>
        <dbReference type="ARBA" id="ARBA00022737"/>
    </source>
</evidence>
<dbReference type="GO" id="GO:0005737">
    <property type="term" value="C:cytoplasm"/>
    <property type="evidence" value="ECO:0007669"/>
    <property type="project" value="UniProtKB-SubCell"/>
</dbReference>
<dbReference type="Pfam" id="PF14765">
    <property type="entry name" value="PS-DH"/>
    <property type="match status" value="1"/>
</dbReference>
<dbReference type="InterPro" id="IPR054514">
    <property type="entry name" value="RhiE-like_linker"/>
</dbReference>
<dbReference type="InterPro" id="IPR018201">
    <property type="entry name" value="Ketoacyl_synth_AS"/>
</dbReference>
<feature type="region of interest" description="C-terminal hotdog fold" evidence="9">
    <location>
        <begin position="2010"/>
        <end position="2155"/>
    </location>
</feature>
<evidence type="ECO:0000259" key="12">
    <source>
        <dbReference type="PROSITE" id="PS52004"/>
    </source>
</evidence>
<name>A0A2K1FUY2_9PROT</name>
<dbReference type="InterPro" id="IPR036736">
    <property type="entry name" value="ACP-like_sf"/>
</dbReference>
<evidence type="ECO:0000256" key="8">
    <source>
        <dbReference type="ARBA" id="ARBA00054155"/>
    </source>
</evidence>
<evidence type="ECO:0008006" key="16">
    <source>
        <dbReference type="Google" id="ProtNLM"/>
    </source>
</evidence>
<keyword evidence="6" id="KW-0808">Transferase</keyword>
<dbReference type="PROSITE" id="PS50075">
    <property type="entry name" value="CARRIER"/>
    <property type="match status" value="3"/>
</dbReference>
<feature type="region of interest" description="N-terminal hotdog fold" evidence="9">
    <location>
        <begin position="1877"/>
        <end position="1993"/>
    </location>
</feature>
<dbReference type="Pfam" id="PF00109">
    <property type="entry name" value="ketoacyl-synt"/>
    <property type="match status" value="3"/>
</dbReference>
<dbReference type="SMART" id="SM01294">
    <property type="entry name" value="PKS_PP_betabranch"/>
    <property type="match status" value="2"/>
</dbReference>
<protein>
    <recommendedName>
        <fullName evidence="16">SDR family NAD(P)-dependent oxidoreductase</fullName>
    </recommendedName>
</protein>
<dbReference type="PANTHER" id="PTHR43775:SF37">
    <property type="entry name" value="SI:DKEY-61P9.11"/>
    <property type="match status" value="1"/>
</dbReference>
<dbReference type="InterPro" id="IPR009081">
    <property type="entry name" value="PP-bd_ACP"/>
</dbReference>
<dbReference type="PANTHER" id="PTHR43775">
    <property type="entry name" value="FATTY ACID SYNTHASE"/>
    <property type="match status" value="1"/>
</dbReference>
<dbReference type="SUPFAM" id="SSF51735">
    <property type="entry name" value="NAD(P)-binding Rossmann-fold domains"/>
    <property type="match status" value="5"/>
</dbReference>
<gene>
    <name evidence="14" type="ORF">C1S70_24240</name>
</gene>
<dbReference type="Pfam" id="PF21089">
    <property type="entry name" value="PKS_DH_N"/>
    <property type="match status" value="1"/>
</dbReference>
<dbReference type="CDD" id="cd08953">
    <property type="entry name" value="KR_2_SDR_x"/>
    <property type="match status" value="3"/>
</dbReference>
<organism evidence="14 15">
    <name type="scientific">Azospirillum argentinense</name>
    <dbReference type="NCBI Taxonomy" id="2970906"/>
    <lineage>
        <taxon>Bacteria</taxon>
        <taxon>Pseudomonadati</taxon>
        <taxon>Pseudomonadota</taxon>
        <taxon>Alphaproteobacteria</taxon>
        <taxon>Rhodospirillales</taxon>
        <taxon>Azospirillaceae</taxon>
        <taxon>Azospirillum</taxon>
    </lineage>
</organism>
<evidence type="ECO:0000256" key="2">
    <source>
        <dbReference type="ARBA" id="ARBA00004792"/>
    </source>
</evidence>
<dbReference type="PROSITE" id="PS00606">
    <property type="entry name" value="KS3_1"/>
    <property type="match status" value="3"/>
</dbReference>
<evidence type="ECO:0000256" key="5">
    <source>
        <dbReference type="ARBA" id="ARBA00022553"/>
    </source>
</evidence>
<evidence type="ECO:0000256" key="6">
    <source>
        <dbReference type="ARBA" id="ARBA00022679"/>
    </source>
</evidence>
<evidence type="ECO:0000256" key="10">
    <source>
        <dbReference type="SAM" id="MobiDB-lite"/>
    </source>
</evidence>
<dbReference type="Pfam" id="PF00550">
    <property type="entry name" value="PP-binding"/>
    <property type="match status" value="3"/>
</dbReference>
<dbReference type="InterPro" id="IPR049551">
    <property type="entry name" value="PKS_DH_C"/>
</dbReference>
<dbReference type="InterPro" id="IPR020802">
    <property type="entry name" value="TesA-like"/>
</dbReference>
<dbReference type="FunFam" id="3.40.47.10:FF:000019">
    <property type="entry name" value="Polyketide synthase type I"/>
    <property type="match status" value="3"/>
</dbReference>
<dbReference type="InterPro" id="IPR016039">
    <property type="entry name" value="Thiolase-like"/>
</dbReference>
<dbReference type="InterPro" id="IPR050091">
    <property type="entry name" value="PKS_NRPS_Biosynth_Enz"/>
</dbReference>
<feature type="domain" description="Carrier" evidence="11">
    <location>
        <begin position="2678"/>
        <end position="2755"/>
    </location>
</feature>
<dbReference type="InterPro" id="IPR020841">
    <property type="entry name" value="PKS_Beta-ketoAc_synthase_dom"/>
</dbReference>
<feature type="domain" description="Carrier" evidence="11">
    <location>
        <begin position="3945"/>
        <end position="4020"/>
    </location>
</feature>
<dbReference type="InterPro" id="IPR049490">
    <property type="entry name" value="C883_1060-like_KR_N"/>
</dbReference>
<dbReference type="SMART" id="SM00824">
    <property type="entry name" value="PKS_TE"/>
    <property type="match status" value="1"/>
</dbReference>
<feature type="domain" description="Ketosynthase family 3 (KS3)" evidence="12">
    <location>
        <begin position="41"/>
        <end position="470"/>
    </location>
</feature>
<dbReference type="PROSITE" id="PS52004">
    <property type="entry name" value="KS3_2"/>
    <property type="match status" value="3"/>
</dbReference>
<comment type="caution">
    <text evidence="14">The sequence shown here is derived from an EMBL/GenBank/DDBJ whole genome shotgun (WGS) entry which is preliminary data.</text>
</comment>
<dbReference type="Pfam" id="PF21394">
    <property type="entry name" value="Beta-ketacyl_N"/>
    <property type="match status" value="2"/>
</dbReference>
<dbReference type="Pfam" id="PF22336">
    <property type="entry name" value="RhiE-like_linker"/>
    <property type="match status" value="2"/>
</dbReference>
<evidence type="ECO:0000256" key="3">
    <source>
        <dbReference type="ARBA" id="ARBA00022450"/>
    </source>
</evidence>
<evidence type="ECO:0000259" key="11">
    <source>
        <dbReference type="PROSITE" id="PS50075"/>
    </source>
</evidence>
<evidence type="ECO:0000259" key="13">
    <source>
        <dbReference type="PROSITE" id="PS52019"/>
    </source>
</evidence>
<geneLocation type="plasmid" evidence="14">
    <name>p18unnamed</name>
</geneLocation>
<dbReference type="Gene3D" id="3.40.50.1820">
    <property type="entry name" value="alpha/beta hydrolase"/>
    <property type="match status" value="1"/>
</dbReference>
<feature type="domain" description="Ketosynthase family 3 (KS3)" evidence="12">
    <location>
        <begin position="2800"/>
        <end position="3237"/>
    </location>
</feature>
<dbReference type="InterPro" id="IPR014030">
    <property type="entry name" value="Ketoacyl_synth_N"/>
</dbReference>
<dbReference type="SMART" id="SM00822">
    <property type="entry name" value="PKS_KR"/>
    <property type="match status" value="3"/>
</dbReference>
<comment type="function">
    <text evidence="8">Involved in production of the polyketide antibiotic thailandamide.</text>
</comment>
<dbReference type="GO" id="GO:0006633">
    <property type="term" value="P:fatty acid biosynthetic process"/>
    <property type="evidence" value="ECO:0007669"/>
    <property type="project" value="InterPro"/>
</dbReference>
<feature type="region of interest" description="Disordered" evidence="10">
    <location>
        <begin position="1980"/>
        <end position="2001"/>
    </location>
</feature>
<dbReference type="InterPro" id="IPR013968">
    <property type="entry name" value="PKS_KR"/>
</dbReference>
<dbReference type="InterPro" id="IPR049552">
    <property type="entry name" value="PKS_DH_N"/>
</dbReference>
<dbReference type="Gene3D" id="1.10.1200.10">
    <property type="entry name" value="ACP-like"/>
    <property type="match status" value="3"/>
</dbReference>
<keyword evidence="5" id="KW-0597">Phosphoprotein</keyword>
<evidence type="ECO:0000313" key="15">
    <source>
        <dbReference type="Proteomes" id="UP000236268"/>
    </source>
</evidence>
<dbReference type="InterPro" id="IPR049900">
    <property type="entry name" value="PKS_mFAS_DH"/>
</dbReference>
<dbReference type="GO" id="GO:0004312">
    <property type="term" value="F:fatty acid synthase activity"/>
    <property type="evidence" value="ECO:0007669"/>
    <property type="project" value="TreeGrafter"/>
</dbReference>
<sequence>MTGIGIAGRRSVKERSMDSGWDIERSAPPLPAERRDRGHGAGDIAVVGMSARLPDAPDIDRFWRNLLAGHVAVRDVPPSRWNIDEIYDPNSQSGHRSITRRGGFIEDIDRFDPRFFRITPREALHLDPQQRLFLEESWKAIEEAGYSDRDMDGVRCSVFVGCRGADYQFRILGGSDEDLAKVESYMLTGNEISMLPGRLSFFLNLRGPSVPIVTACSSSLVALHLACESLLTGSADMAIASGVEVMTTPAMFVSLSDAGVVSPTGACRAFDDGADGMVMGEGAISVLLKRLDDAVRDGDHIWGVVKATEVNQDGRSNGIHAPNGQSQALLEAAVYRKAGINPETIGFVETHGTGTLLGDPVEMRALTEAFGWFTARRQFCALGAVKTNIGHPLAAAGLAGLVKVLLSLKHGRIPPTANFTTPNRHIDFANSPFFVNDQPIDWPAPDGHPRRAALSSFGYTGTNAHALIEEAPPAPPPTPGRPPFLFLLSGKTEEALRRRSEDLCRWLAAAPGASPADVAYTLHRGRSHFGRRLAVLADDLTELRRRLESGDTIAPDDRLPAGDAAGLERRLAALLGRDGISDAARRGALVALGQLYLKGHLPDWRSLHPVPGRRIGLPTYPFARERYWLDVPTSAITWPPGRRLPETAGKAGAVPVRPIPAHPVAPGGTTAGTAAETVAETAVDETRLWTDGWVAAPCPAASGPAGDILLFDHGDSLARSLSQAGAGRVVLVTPGDGFAARSDDRFTLNPARRSDYEALFAALADRGLRPLRIVVAWSAAASGGGEALADRLARGPHALLALFQAAVRSNPPDALRIVAVAGGAMAADLAADPVFVALAGFARSAALEHPRVQVRTVVLDGEPADPAQAAHLLRELSGAEAAGAEIRYAGGGRQRRVWRLCGPADASPAAAPLVRPGSVWLITGGSGGIGGILAGHLARTARVRLVLTGRRAADAGIAGLIDRLRAEGGEAVYVPADLGDADAARRLVAAARDRFGPLNGVIHAAGVNRDARLMAKTAADLDAVFAPKIAGTLALDEATADEPLDGFVLTSSLAAVMGNVGQSDYAYANAFLDAFAAARETLRGQGRRHGRSLAIDWPYWAEGGMRIPAEMLAEIRRHTGLAVLTTEAGLRAWEEVQRIPFARCAVSHGDAGRLAALIAQQAPVPAPVPARAETPAAGADRARSMLRTIMADVTGLHEEEIDEDRDFEEYGIDSVKIKSFNVQLEALVGELPRTLLFECRNLAELHRYLAEHHGDALDRSVRTPVPAPAAAAVPAAPAVPVAAAAPEAGGRDIAIIGIGLRYPQAEDADAFWDRLAAGYDGVVEVPPDRWDWRRHFDPDPEKAVLGRMYCKWGGFIDGADRFDAGFFNISPREAEVMDPQERLFLETAWATLENAGHVPARKGAGTLEPGARVGVFVGVTTNSYQLFGPEQWSRGNPVIPVSAPWSIANRVSYLFDFTGPSLPVDTACSSSLVAVHLACDSILRGECEMALVGGVNLYLHPSKYIGMSQVRMLSPRGRCHSFGADADGFVPGEGVGAMLLKPLAAAERDGDHIHGVIKGTSVNHGGRTNSYTVPNPNAQAALVAEALRCAVVAPDSIGYVEAHGTGTALGDPIEIRGLTKAFAGVAPQSCAIGSLKSNIGHLEAAAGIAGLTKLLLQMEHGAFAPTLHAERLNPDIRFDATPFVVQRERAPWPEKDGRRRGAVSSFGAGGVNAHVIVEQHRPPAATAEPAAEGGHVFVLSARTAGQLRAVAARLAAWLRRRAGEGRMPALGDVAYTLQTGREAMKARLAVLADGVDDLLARLDAYLDGTAADGTVITGDSAASGGLAGRWVRGETVDWAALHRGKGRRRVPLPGYPFDRRRYWIPTVEEAPAEPLLHPLVHRALPGGPGSRFGTRMDGGEFYLRDHIVGGKPVLPGVAFLEMVRAAGGLAGEPPVERLTGVVWVQRFAVERPGAALEITLKPDGDSAAFEVVSPGDAPVPHIQGRLHRRSGRPADPPSPLDLEAIRARCPVRREVTDCYRDGDESAAVRIGPSLRSIRTLDCGTGEVLARLELPDEAADPQGAFVLHPSLLDGAIQTVVGLGDGDFRQLFFPFSIGAVGIFGRLTSPCHAHLVVRRRDPNGQALVADVTIADDRGAVLARLSDFTFRLLDAGGLDRRADRGRATPRDRLSLAVEWQTAALPAGAEAPLGPYLLFDQGTRRAEALRRHLAELGDVAAALVLVQPGERFEATGAHTYSVAPGREEDFAALAERLEERGDLPRHIVFLWPDGAVGEGEGDEGEGDEAAALDRGIHSLYALVRTLAPRLGTGPAVTVLVAWTGAWTGVGTGVGTGAGMQPLNEALGAFARSAALEKLPLRFKALTLPGGLCEADVWPLILAELSEAAPFEPEVRLDGGVRRVPRLLEQALPSAAAAPFRQGGVYLVTGASGKLGTLVAGHLARRWGAKLVLTGRRAPDPDGPLAALLAPGRDALYVPADLGSAGEVAALVAAARTRFGRIDGIVHAAGVLTEERMTARRREDVAAVLVPKIRGAQLLDEATAGEPLDLFLLFSSTAAPLGNALQPDYAYANAVLDGFAERREAQRRAGARSGRTVSVNWPLWRDGRIGAVTPALLSWLERTLGLLPLGTEAGLEILDLAAASGRPRVMVVEGDRQRLLRGLGVTGAAVVPAPAKAAEPIAGPPEEDVQAELRRIASGLLKLAAEEIDPDTELSEYGFESISLIEFTNAINGRFGTELMPTVFFEHRSIASLARHLDGQPGFRVGTAQPVEAVPAPLPAPTPAPTPAPAMPVAVPAAARAAVCTDEPVAIVGMSGMMPMSEDLDRFWANLVDERDLISEVPGDRWRWQDYYGDPARDPNKTWARWGGFMPHVDRFDPLFFGISPREGALMDPQHRLVLQHAWKAVENAGHRVSDLAGTRTAVFIGLANNDYAALIRDRLSVMEPHGPLGNSNCILPNRVSYLLNLHGPSEPVDTGCSSTAIAIHRAVRAIRHDGCAMALAGGVNVILNPWQNIFFSQAGVLSRDGRCRTFDSEATGTVRGEGVGVFLLKPLSRALADGNPIHALIRGTAENHGGRSSSLTAPNPAAQADLIVAAYEAAGVDPATVGYIEAHGTGTRLGDPVEVEGVLRAFDRLHRGLGTTPPPGRRIGLGSVKTNVGHLEPAAAAAGIAKVVQAMKHGRIPASLHFETLNPFIRLEGTPFEVVSRTRSWEPVAGPDGRPLPRRAGVSSFGMGGANAHIVLEEYVPPPAPAAAAPGPQLFTLSAKDEDRLRDYAVAMVGFLEEGAGGATLSAVCHTARVGRDAMPRRLAVVVSSLDELVERLRAFLDGAADPRLFRSDDRADGGMAALLGKEAGESFLRDLTARRDLPALARLWAMGAAVDWSGLDAAPPRRVCLPSYPFAPFRCWIGEDGQTQFHPADQSASDPESPALSVYRYEWVPEEAAAVPALSLDDGMLIVGADEAIRAAVAVRAGIAVDSVAAVPPGAAVGDCRRVLERLAAGGRSLPGAVVLLLTAPDLIPDDPDDVEGALGAVERAVELGVRPVVEVVHAYTAAGQRQALKRVVALYRSGGAPDGALEKAAGNPGAEMLGAFGKSLQLLFPNLSFAAVGLPDGAGADAPAALADALVRELAQDGPADRWRDGGRALAHVIRPHRLAGGKAVGARAPLRRGGVYLISGGLGGLGLIVARHLAGRYGARLGLLGRSPLDAAREAELEGVRALGGEAVYYAVDVADAAAVAAAVADLTGRFGPLNGVVHSAGVADKRLVTDKSMADIRRTLRPKLAGTLALDHATRTEPLDFFVLFSSTSVQLGDMGQGDYALSNQFMDRFARLRADWRRTGQRAGRTLSINWPLWRDGGLHLDGGDEEALRYSGMDYLETADGLAVFERLLAEDLPQAIVLAVRDHARVDRFLGIGGGSGSDVPAPQPVPPSAGTREPGRAPAVSLAGEGPLGDRLEQDLRGMAAELLDLDPARLERDRSLVDYGFDSINVTAFVRRINDRYPFADVNQMTLLQHQSLSALAGHLLAEHGEAMAGLFGVAPGEAGAPKPAAAHGPAPELLTLQRGGDRPHSFWVPGSFGFPQTFQALPRALGPDYPVHAFRFRGNDGRQEPFRDVQTMADHFVACMRAVQPEGPYVIGGYSWGGLVALEMARRVAGAGQRVQELILLDTYPPCEAVHAMTQVPESLREIKLILANFLTGFGHESGVIGDHDLDGVPEEEHFRHLARLVSERGRSGLPEEELFGYLSGASRVNDLASEAYRSYAVGAYDASPVLYVRAKPGADAHIGDYDYFRHWPGIVRSRLEVINTPLRHAELMTEPALALTAARLRLAIDGAAPRRRPAP</sequence>
<dbReference type="InterPro" id="IPR036291">
    <property type="entry name" value="NAD(P)-bd_dom_sf"/>
</dbReference>
<dbReference type="InterPro" id="IPR020806">
    <property type="entry name" value="PKS_PP-bd"/>
</dbReference>
<dbReference type="GO" id="GO:0004315">
    <property type="term" value="F:3-oxoacyl-[acyl-carrier-protein] synthase activity"/>
    <property type="evidence" value="ECO:0007669"/>
    <property type="project" value="InterPro"/>
</dbReference>
<dbReference type="InterPro" id="IPR001031">
    <property type="entry name" value="Thioesterase"/>
</dbReference>
<dbReference type="SUPFAM" id="SSF47336">
    <property type="entry name" value="ACP-like"/>
    <property type="match status" value="3"/>
</dbReference>
<dbReference type="CDD" id="cd00833">
    <property type="entry name" value="PKS"/>
    <property type="match status" value="3"/>
</dbReference>
<feature type="domain" description="Carrier" evidence="11">
    <location>
        <begin position="1180"/>
        <end position="1253"/>
    </location>
</feature>
<accession>A0A2K1FUY2</accession>